<gene>
    <name evidence="2" type="ORF">MRATA1EN1_LOCUS22812</name>
</gene>
<feature type="transmembrane region" description="Helical" evidence="1">
    <location>
        <begin position="7"/>
        <end position="32"/>
    </location>
</feature>
<accession>A0ABN8ZIW5</accession>
<keyword evidence="3" id="KW-1185">Reference proteome</keyword>
<keyword evidence="1" id="KW-0812">Transmembrane</keyword>
<evidence type="ECO:0000256" key="1">
    <source>
        <dbReference type="SAM" id="Phobius"/>
    </source>
</evidence>
<evidence type="ECO:0000313" key="2">
    <source>
        <dbReference type="EMBL" id="CAI9173850.1"/>
    </source>
</evidence>
<dbReference type="EMBL" id="OX460345">
    <property type="protein sequence ID" value="CAI9173850.1"/>
    <property type="molecule type" value="Genomic_DNA"/>
</dbReference>
<organism evidence="2 3">
    <name type="scientific">Rangifer tarandus platyrhynchus</name>
    <name type="common">Svalbard reindeer</name>
    <dbReference type="NCBI Taxonomy" id="3082113"/>
    <lineage>
        <taxon>Eukaryota</taxon>
        <taxon>Metazoa</taxon>
        <taxon>Chordata</taxon>
        <taxon>Craniata</taxon>
        <taxon>Vertebrata</taxon>
        <taxon>Euteleostomi</taxon>
        <taxon>Mammalia</taxon>
        <taxon>Eutheria</taxon>
        <taxon>Laurasiatheria</taxon>
        <taxon>Artiodactyla</taxon>
        <taxon>Ruminantia</taxon>
        <taxon>Pecora</taxon>
        <taxon>Cervidae</taxon>
        <taxon>Odocoileinae</taxon>
        <taxon>Rangifer</taxon>
    </lineage>
</organism>
<evidence type="ECO:0000313" key="3">
    <source>
        <dbReference type="Proteomes" id="UP001176941"/>
    </source>
</evidence>
<proteinExistence type="predicted"/>
<dbReference type="Proteomes" id="UP001176941">
    <property type="component" value="Chromosome 34"/>
</dbReference>
<protein>
    <submittedName>
        <fullName evidence="2">Uncharacterized protein</fullName>
    </submittedName>
</protein>
<name>A0ABN8ZIW5_RANTA</name>
<keyword evidence="1" id="KW-1133">Transmembrane helix</keyword>
<reference evidence="2" key="1">
    <citation type="submission" date="2023-04" db="EMBL/GenBank/DDBJ databases">
        <authorList>
            <consortium name="ELIXIR-Norway"/>
        </authorList>
    </citation>
    <scope>NUCLEOTIDE SEQUENCE [LARGE SCALE GENOMIC DNA]</scope>
</reference>
<keyword evidence="1" id="KW-0472">Membrane</keyword>
<sequence>MRDFTKIILTFLLKIMFVSILYLTLSGFQHFLINYDSFISRTIYLFISHFSVSFLPPAPSVALQRDVSGSGCLAGNLCVSGQCESELALRSVTDSTANSRVGSALAAHVSSDANQPDSLRHEVFCQLLLWLFCKDFMDFCQFWKFAFILLAAFIFNDLSACL</sequence>